<evidence type="ECO:0000313" key="14">
    <source>
        <dbReference type="Proteomes" id="UP000813385"/>
    </source>
</evidence>
<evidence type="ECO:0000256" key="4">
    <source>
        <dbReference type="ARBA" id="ARBA00022670"/>
    </source>
</evidence>
<keyword evidence="3 13" id="KW-0121">Carboxypeptidase</keyword>
<dbReference type="FunFam" id="3.40.630.10:FF:000084">
    <property type="entry name" value="Carboxypeptidase B2"/>
    <property type="match status" value="1"/>
</dbReference>
<comment type="caution">
    <text evidence="13">The sequence shown here is derived from an EMBL/GenBank/DDBJ whole genome shotgun (WGS) entry which is preliminary data.</text>
</comment>
<accession>A0A8K0TG33</accession>
<comment type="cofactor">
    <cofactor evidence="1">
        <name>Zn(2+)</name>
        <dbReference type="ChEBI" id="CHEBI:29105"/>
    </cofactor>
</comment>
<feature type="signal peptide" evidence="11">
    <location>
        <begin position="1"/>
        <end position="19"/>
    </location>
</feature>
<evidence type="ECO:0000256" key="11">
    <source>
        <dbReference type="SAM" id="SignalP"/>
    </source>
</evidence>
<dbReference type="CDD" id="cd03860">
    <property type="entry name" value="M14_CP_A-B_like"/>
    <property type="match status" value="1"/>
</dbReference>
<dbReference type="GO" id="GO:0008270">
    <property type="term" value="F:zinc ion binding"/>
    <property type="evidence" value="ECO:0007669"/>
    <property type="project" value="InterPro"/>
</dbReference>
<keyword evidence="7" id="KW-0378">Hydrolase</keyword>
<evidence type="ECO:0000256" key="6">
    <source>
        <dbReference type="ARBA" id="ARBA00022729"/>
    </source>
</evidence>
<evidence type="ECO:0000313" key="13">
    <source>
        <dbReference type="EMBL" id="KAH7362782.1"/>
    </source>
</evidence>
<dbReference type="InterPro" id="IPR057247">
    <property type="entry name" value="CARBOXYPEPT_ZN_2"/>
</dbReference>
<dbReference type="PANTHER" id="PTHR11705">
    <property type="entry name" value="PROTEASE FAMILY M14 CARBOXYPEPTIDASE A,B"/>
    <property type="match status" value="1"/>
</dbReference>
<dbReference type="Proteomes" id="UP000813385">
    <property type="component" value="Unassembled WGS sequence"/>
</dbReference>
<keyword evidence="6 11" id="KW-0732">Signal</keyword>
<dbReference type="PANTHER" id="PTHR11705:SF143">
    <property type="entry name" value="SLL0236 PROTEIN"/>
    <property type="match status" value="1"/>
</dbReference>
<dbReference type="SUPFAM" id="SSF53187">
    <property type="entry name" value="Zn-dependent exopeptidases"/>
    <property type="match status" value="1"/>
</dbReference>
<dbReference type="Gene3D" id="3.40.630.10">
    <property type="entry name" value="Zn peptidases"/>
    <property type="match status" value="1"/>
</dbReference>
<dbReference type="InterPro" id="IPR000834">
    <property type="entry name" value="Peptidase_M14"/>
</dbReference>
<dbReference type="Pfam" id="PF00246">
    <property type="entry name" value="Peptidase_M14"/>
    <property type="match status" value="1"/>
</dbReference>
<dbReference type="AlphaFoldDB" id="A0A8K0TG33"/>
<dbReference type="PROSITE" id="PS52035">
    <property type="entry name" value="PEPTIDASE_M14"/>
    <property type="match status" value="1"/>
</dbReference>
<evidence type="ECO:0000256" key="9">
    <source>
        <dbReference type="ARBA" id="ARBA00023049"/>
    </source>
</evidence>
<keyword evidence="14" id="KW-1185">Reference proteome</keyword>
<evidence type="ECO:0000256" key="7">
    <source>
        <dbReference type="ARBA" id="ARBA00022801"/>
    </source>
</evidence>
<keyword evidence="9" id="KW-0482">Metalloprotease</keyword>
<comment type="similarity">
    <text evidence="2 10">Belongs to the peptidase M14 family.</text>
</comment>
<name>A0A8K0TG33_9PEZI</name>
<dbReference type="EMBL" id="JAGPXD010000003">
    <property type="protein sequence ID" value="KAH7362782.1"/>
    <property type="molecule type" value="Genomic_DNA"/>
</dbReference>
<evidence type="ECO:0000256" key="3">
    <source>
        <dbReference type="ARBA" id="ARBA00022645"/>
    </source>
</evidence>
<dbReference type="SUPFAM" id="SSF54897">
    <property type="entry name" value="Protease propeptides/inhibitors"/>
    <property type="match status" value="1"/>
</dbReference>
<dbReference type="GO" id="GO:0006508">
    <property type="term" value="P:proteolysis"/>
    <property type="evidence" value="ECO:0007669"/>
    <property type="project" value="UniProtKB-KW"/>
</dbReference>
<evidence type="ECO:0000256" key="10">
    <source>
        <dbReference type="PROSITE-ProRule" id="PRU01379"/>
    </source>
</evidence>
<keyword evidence="8" id="KW-0862">Zinc</keyword>
<protein>
    <submittedName>
        <fullName evidence="13">Carboxypeptidase A4</fullName>
    </submittedName>
</protein>
<dbReference type="GO" id="GO:0004181">
    <property type="term" value="F:metallocarboxypeptidase activity"/>
    <property type="evidence" value="ECO:0007669"/>
    <property type="project" value="InterPro"/>
</dbReference>
<feature type="domain" description="Peptidase M14" evidence="12">
    <location>
        <begin position="121"/>
        <end position="425"/>
    </location>
</feature>
<evidence type="ECO:0000256" key="8">
    <source>
        <dbReference type="ARBA" id="ARBA00022833"/>
    </source>
</evidence>
<keyword evidence="4" id="KW-0645">Protease</keyword>
<dbReference type="OrthoDB" id="3626597at2759"/>
<evidence type="ECO:0000259" key="12">
    <source>
        <dbReference type="PROSITE" id="PS52035"/>
    </source>
</evidence>
<feature type="chain" id="PRO_5035429756" evidence="11">
    <location>
        <begin position="20"/>
        <end position="425"/>
    </location>
</feature>
<keyword evidence="5" id="KW-0479">Metal-binding</keyword>
<dbReference type="PROSITE" id="PS00133">
    <property type="entry name" value="CARBOXYPEPT_ZN_2"/>
    <property type="match status" value="1"/>
</dbReference>
<proteinExistence type="inferred from homology"/>
<reference evidence="13" key="1">
    <citation type="journal article" date="2021" name="Nat. Commun.">
        <title>Genetic determinants of endophytism in the Arabidopsis root mycobiome.</title>
        <authorList>
            <person name="Mesny F."/>
            <person name="Miyauchi S."/>
            <person name="Thiergart T."/>
            <person name="Pickel B."/>
            <person name="Atanasova L."/>
            <person name="Karlsson M."/>
            <person name="Huettel B."/>
            <person name="Barry K.W."/>
            <person name="Haridas S."/>
            <person name="Chen C."/>
            <person name="Bauer D."/>
            <person name="Andreopoulos W."/>
            <person name="Pangilinan J."/>
            <person name="LaButti K."/>
            <person name="Riley R."/>
            <person name="Lipzen A."/>
            <person name="Clum A."/>
            <person name="Drula E."/>
            <person name="Henrissat B."/>
            <person name="Kohler A."/>
            <person name="Grigoriev I.V."/>
            <person name="Martin F.M."/>
            <person name="Hacquard S."/>
        </authorList>
    </citation>
    <scope>NUCLEOTIDE SEQUENCE</scope>
    <source>
        <strain evidence="13">MPI-CAGE-AT-0016</strain>
    </source>
</reference>
<sequence length="425" mass="46989">MKTSTSLLAAALALPFAAAKVSYDGYKAYSIESHNQYEAVEKALEDLEWVNLACADNHDHLDIAVAPESVAAFEALGLDFKLVDGDFGAAIAEEGKMKKYKRTVKRQDGPAPLPDFEFFDSYHPFEEHLEYLEDIHAAFPDNSEIFVAGESLEGRPIQGIHLWGRDGPDAHEAIIWHGTVHAREWIVAPTLEYILYKLVDGYKKRSCSSVKALDNYSIYIMPVVNPDGFVFTHQSTRLWRKNRQSRAGSTCVGTDINRNWPHQWDVPGGSSTNPCSETYRGLAPGDTPENKVLTNHTLAIAEKHGLKNYIDWHAFSQLILLPYGYSCSAVAPNNDYQMELAGGVEAAIRSVNGLTFTYGPTCPTIYQTSGVSMDWAFDIAGAELAWGYEMRPLNQGQGGFVLPPSQIVLSGAEQWAGAKYLLANM</sequence>
<feature type="active site" description="Proton donor/acceptor" evidence="10">
    <location>
        <position position="389"/>
    </location>
</feature>
<evidence type="ECO:0000256" key="5">
    <source>
        <dbReference type="ARBA" id="ARBA00022723"/>
    </source>
</evidence>
<dbReference type="PRINTS" id="PR00765">
    <property type="entry name" value="CRBOXYPTASEA"/>
</dbReference>
<evidence type="ECO:0000256" key="1">
    <source>
        <dbReference type="ARBA" id="ARBA00001947"/>
    </source>
</evidence>
<dbReference type="SMART" id="SM00631">
    <property type="entry name" value="Zn_pept"/>
    <property type="match status" value="1"/>
</dbReference>
<evidence type="ECO:0000256" key="2">
    <source>
        <dbReference type="ARBA" id="ARBA00005988"/>
    </source>
</evidence>
<gene>
    <name evidence="13" type="ORF">B0T11DRAFT_87393</name>
</gene>
<organism evidence="13 14">
    <name type="scientific">Plectosphaerella cucumerina</name>
    <dbReference type="NCBI Taxonomy" id="40658"/>
    <lineage>
        <taxon>Eukaryota</taxon>
        <taxon>Fungi</taxon>
        <taxon>Dikarya</taxon>
        <taxon>Ascomycota</taxon>
        <taxon>Pezizomycotina</taxon>
        <taxon>Sordariomycetes</taxon>
        <taxon>Hypocreomycetidae</taxon>
        <taxon>Glomerellales</taxon>
        <taxon>Plectosphaerellaceae</taxon>
        <taxon>Plectosphaerella</taxon>
    </lineage>
</organism>